<sequence>MSKVRKAILNYVDVIASGSVTTSKDYEKNGEASMSNNPPAYNNDNLDETSSSAPDYKEKDTNLVRRWNNDGKSTPTKRVKL</sequence>
<organism evidence="1 2">
    <name type="scientific">Acaulospora colombiana</name>
    <dbReference type="NCBI Taxonomy" id="27376"/>
    <lineage>
        <taxon>Eukaryota</taxon>
        <taxon>Fungi</taxon>
        <taxon>Fungi incertae sedis</taxon>
        <taxon>Mucoromycota</taxon>
        <taxon>Glomeromycotina</taxon>
        <taxon>Glomeromycetes</taxon>
        <taxon>Diversisporales</taxon>
        <taxon>Acaulosporaceae</taxon>
        <taxon>Acaulospora</taxon>
    </lineage>
</organism>
<protein>
    <submittedName>
        <fullName evidence="1">13619_t:CDS:1</fullName>
    </submittedName>
</protein>
<dbReference type="EMBL" id="CAJVPT010003802">
    <property type="protein sequence ID" value="CAG8500453.1"/>
    <property type="molecule type" value="Genomic_DNA"/>
</dbReference>
<keyword evidence="2" id="KW-1185">Reference proteome</keyword>
<evidence type="ECO:0000313" key="2">
    <source>
        <dbReference type="Proteomes" id="UP000789525"/>
    </source>
</evidence>
<proteinExistence type="predicted"/>
<comment type="caution">
    <text evidence="1">The sequence shown here is derived from an EMBL/GenBank/DDBJ whole genome shotgun (WGS) entry which is preliminary data.</text>
</comment>
<accession>A0ACA9KY77</accession>
<gene>
    <name evidence="1" type="ORF">ACOLOM_LOCUS2774</name>
</gene>
<reference evidence="1" key="1">
    <citation type="submission" date="2021-06" db="EMBL/GenBank/DDBJ databases">
        <authorList>
            <person name="Kallberg Y."/>
            <person name="Tangrot J."/>
            <person name="Rosling A."/>
        </authorList>
    </citation>
    <scope>NUCLEOTIDE SEQUENCE</scope>
    <source>
        <strain evidence="1">CL356</strain>
    </source>
</reference>
<evidence type="ECO:0000313" key="1">
    <source>
        <dbReference type="EMBL" id="CAG8500453.1"/>
    </source>
</evidence>
<dbReference type="Proteomes" id="UP000789525">
    <property type="component" value="Unassembled WGS sequence"/>
</dbReference>
<name>A0ACA9KY77_9GLOM</name>